<name>A0ABS9DN17_9ACTN</name>
<dbReference type="InterPro" id="IPR001647">
    <property type="entry name" value="HTH_TetR"/>
</dbReference>
<dbReference type="EMBL" id="JAKGCU010000013">
    <property type="protein sequence ID" value="MCF3939674.1"/>
    <property type="molecule type" value="Genomic_DNA"/>
</dbReference>
<dbReference type="Pfam" id="PF21313">
    <property type="entry name" value="EthR_C"/>
    <property type="match status" value="1"/>
</dbReference>
<dbReference type="InterPro" id="IPR050109">
    <property type="entry name" value="HTH-type_TetR-like_transc_reg"/>
</dbReference>
<proteinExistence type="predicted"/>
<gene>
    <name evidence="4" type="ORF">L1892_14950</name>
</gene>
<reference evidence="4" key="1">
    <citation type="submission" date="2022-01" db="EMBL/GenBank/DDBJ databases">
        <title>Gordonia xiamenensis sp. nov., isolated from surface seawater in Xiamen.</title>
        <authorList>
            <person name="He Y.F."/>
        </authorList>
    </citation>
    <scope>NUCLEOTIDE SEQUENCE</scope>
    <source>
        <strain evidence="4">GW1C4-4</strain>
    </source>
</reference>
<organism evidence="4 5">
    <name type="scientific">Gordonia tangerina</name>
    <dbReference type="NCBI Taxonomy" id="2911060"/>
    <lineage>
        <taxon>Bacteria</taxon>
        <taxon>Bacillati</taxon>
        <taxon>Actinomycetota</taxon>
        <taxon>Actinomycetes</taxon>
        <taxon>Mycobacteriales</taxon>
        <taxon>Gordoniaceae</taxon>
        <taxon>Gordonia</taxon>
    </lineage>
</organism>
<dbReference type="Gene3D" id="1.10.10.60">
    <property type="entry name" value="Homeodomain-like"/>
    <property type="match status" value="2"/>
</dbReference>
<evidence type="ECO:0000256" key="1">
    <source>
        <dbReference type="ARBA" id="ARBA00023125"/>
    </source>
</evidence>
<protein>
    <submittedName>
        <fullName evidence="4">TetR/AcrR family transcriptional regulator</fullName>
    </submittedName>
</protein>
<dbReference type="PROSITE" id="PS50977">
    <property type="entry name" value="HTH_TETR_2"/>
    <property type="match status" value="2"/>
</dbReference>
<dbReference type="SUPFAM" id="SSF46689">
    <property type="entry name" value="Homeodomain-like"/>
    <property type="match status" value="2"/>
</dbReference>
<feature type="DNA-binding region" description="H-T-H motif" evidence="2">
    <location>
        <begin position="41"/>
        <end position="60"/>
    </location>
</feature>
<dbReference type="InterPro" id="IPR049397">
    <property type="entry name" value="EthR_C"/>
</dbReference>
<evidence type="ECO:0000256" key="2">
    <source>
        <dbReference type="PROSITE-ProRule" id="PRU00335"/>
    </source>
</evidence>
<feature type="domain" description="HTH tetR-type" evidence="3">
    <location>
        <begin position="241"/>
        <end position="301"/>
    </location>
</feature>
<dbReference type="InterPro" id="IPR009057">
    <property type="entry name" value="Homeodomain-like_sf"/>
</dbReference>
<accession>A0ABS9DN17</accession>
<keyword evidence="5" id="KW-1185">Reference proteome</keyword>
<evidence type="ECO:0000313" key="5">
    <source>
        <dbReference type="Proteomes" id="UP001108089"/>
    </source>
</evidence>
<dbReference type="PRINTS" id="PR00455">
    <property type="entry name" value="HTHTETR"/>
</dbReference>
<dbReference type="PANTHER" id="PTHR30055:SF184">
    <property type="entry name" value="HTH-TYPE TRANSCRIPTIONAL REGULATOR ETHR"/>
    <property type="match status" value="1"/>
</dbReference>
<dbReference type="InterPro" id="IPR023772">
    <property type="entry name" value="DNA-bd_HTH_TetR-type_CS"/>
</dbReference>
<evidence type="ECO:0000313" key="4">
    <source>
        <dbReference type="EMBL" id="MCF3939674.1"/>
    </source>
</evidence>
<dbReference type="PANTHER" id="PTHR30055">
    <property type="entry name" value="HTH-TYPE TRANSCRIPTIONAL REGULATOR RUTR"/>
    <property type="match status" value="1"/>
</dbReference>
<dbReference type="RefSeq" id="WP_235724397.1">
    <property type="nucleotide sequence ID" value="NZ_JAKGCU010000013.1"/>
</dbReference>
<dbReference type="Pfam" id="PF00440">
    <property type="entry name" value="TetR_N"/>
    <property type="match status" value="2"/>
</dbReference>
<dbReference type="SUPFAM" id="SSF48498">
    <property type="entry name" value="Tetracyclin repressor-like, C-terminal domain"/>
    <property type="match status" value="2"/>
</dbReference>
<comment type="caution">
    <text evidence="4">The sequence shown here is derived from an EMBL/GenBank/DDBJ whole genome shotgun (WGS) entry which is preliminary data.</text>
</comment>
<dbReference type="Gene3D" id="1.10.357.10">
    <property type="entry name" value="Tetracycline Repressor, domain 2"/>
    <property type="match status" value="2"/>
</dbReference>
<keyword evidence="1 2" id="KW-0238">DNA-binding</keyword>
<evidence type="ECO:0000259" key="3">
    <source>
        <dbReference type="PROSITE" id="PS50977"/>
    </source>
</evidence>
<dbReference type="Proteomes" id="UP001108089">
    <property type="component" value="Unassembled WGS sequence"/>
</dbReference>
<dbReference type="InterPro" id="IPR036271">
    <property type="entry name" value="Tet_transcr_reg_TetR-rel_C_sf"/>
</dbReference>
<feature type="DNA-binding region" description="H-T-H motif" evidence="2">
    <location>
        <begin position="264"/>
        <end position="283"/>
    </location>
</feature>
<feature type="domain" description="HTH tetR-type" evidence="3">
    <location>
        <begin position="18"/>
        <end position="78"/>
    </location>
</feature>
<sequence length="431" mass="46698">MTQGSFVRRRPRDHDGSSTAELAVFDATERLLADTSLQDLTVAQILETAGLSRANFYHYFANKYDVLVALLGRVFDESYGTDAPWYTDPGRDRARRMGSSLEQTLEMWSEHGAVICAVIEHMHSQPSVAAAWQRMFERFVSAVAEQVTFERAEGRAPDGPAAEMLGAMLVGGAERAFYVSSRGLDDRLPAIASVTSSLSAINEAAIYGGRTVRRTAKKRVPVTAEPRSGRVIPVPEPAADTETAQGILQAMRELLMSSTLAELSVASILKKAGISRASFYFYFRSKEDAFIVLFREAAADIVAGLSGVADVDRKDPSALLAQVGNWLNLDGHAGAIIKNAVHEWPRLPELRVEYLAAMTAMESTLESIIVADRGRGIAPPGPPAGEFTATVLWTIERTIAGSLAGEAHLDDLDAVTAMVGQFLYAAIYGTR</sequence>
<dbReference type="PROSITE" id="PS01081">
    <property type="entry name" value="HTH_TETR_1"/>
    <property type="match status" value="1"/>
</dbReference>